<dbReference type="Gene3D" id="3.30.70.100">
    <property type="match status" value="1"/>
</dbReference>
<evidence type="ECO:0000313" key="2">
    <source>
        <dbReference type="EMBL" id="MFC4891567.1"/>
    </source>
</evidence>
<dbReference type="Pfam" id="PF03992">
    <property type="entry name" value="ABM"/>
    <property type="match status" value="1"/>
</dbReference>
<feature type="domain" description="ABM" evidence="1">
    <location>
        <begin position="3"/>
        <end position="91"/>
    </location>
</feature>
<dbReference type="InterPro" id="IPR050744">
    <property type="entry name" value="AI-2_Isomerase_LsrG"/>
</dbReference>
<dbReference type="Proteomes" id="UP001595926">
    <property type="component" value="Unassembled WGS sequence"/>
</dbReference>
<name>A0ABV9T911_9GAMM</name>
<accession>A0ABV9T911</accession>
<dbReference type="SUPFAM" id="SSF54909">
    <property type="entry name" value="Dimeric alpha+beta barrel"/>
    <property type="match status" value="1"/>
</dbReference>
<dbReference type="PANTHER" id="PTHR33336">
    <property type="entry name" value="QUINOL MONOOXYGENASE YGIN-RELATED"/>
    <property type="match status" value="1"/>
</dbReference>
<evidence type="ECO:0000259" key="1">
    <source>
        <dbReference type="PROSITE" id="PS51725"/>
    </source>
</evidence>
<proteinExistence type="predicted"/>
<keyword evidence="2" id="KW-0560">Oxidoreductase</keyword>
<reference evidence="3" key="1">
    <citation type="journal article" date="2019" name="Int. J. Syst. Evol. Microbiol.">
        <title>The Global Catalogue of Microorganisms (GCM) 10K type strain sequencing project: providing services to taxonomists for standard genome sequencing and annotation.</title>
        <authorList>
            <consortium name="The Broad Institute Genomics Platform"/>
            <consortium name="The Broad Institute Genome Sequencing Center for Infectious Disease"/>
            <person name="Wu L."/>
            <person name="Ma J."/>
        </authorList>
    </citation>
    <scope>NUCLEOTIDE SEQUENCE [LARGE SCALE GENOMIC DNA]</scope>
    <source>
        <strain evidence="3">CGMCC 1.13718</strain>
    </source>
</reference>
<dbReference type="EC" id="1.-.-.-" evidence="2"/>
<sequence>MSIIIIANIKAKSDKINFIKAELTKLIEPTRSEPGCLQYKLHQDNDNITHFLFYEEWETREFWVEHLESEHIEKFRSATEGCISEFIINEMTLKS</sequence>
<dbReference type="PANTHER" id="PTHR33336:SF3">
    <property type="entry name" value="ABM DOMAIN-CONTAINING PROTEIN"/>
    <property type="match status" value="1"/>
</dbReference>
<evidence type="ECO:0000313" key="3">
    <source>
        <dbReference type="Proteomes" id="UP001595926"/>
    </source>
</evidence>
<dbReference type="InterPro" id="IPR007138">
    <property type="entry name" value="ABM_dom"/>
</dbReference>
<dbReference type="EMBL" id="JBHSJH010000001">
    <property type="protein sequence ID" value="MFC4891567.1"/>
    <property type="molecule type" value="Genomic_DNA"/>
</dbReference>
<organism evidence="2 3">
    <name type="scientific">Pseudofrancisella aestuarii</name>
    <dbReference type="NCBI Taxonomy" id="2670347"/>
    <lineage>
        <taxon>Bacteria</taxon>
        <taxon>Pseudomonadati</taxon>
        <taxon>Pseudomonadota</taxon>
        <taxon>Gammaproteobacteria</taxon>
        <taxon>Thiotrichales</taxon>
        <taxon>Francisellaceae</taxon>
        <taxon>Pseudofrancisella</taxon>
    </lineage>
</organism>
<dbReference type="GO" id="GO:0004497">
    <property type="term" value="F:monooxygenase activity"/>
    <property type="evidence" value="ECO:0007669"/>
    <property type="project" value="UniProtKB-KW"/>
</dbReference>
<keyword evidence="2" id="KW-0503">Monooxygenase</keyword>
<protein>
    <submittedName>
        <fullName evidence="2">Quinol monooxygenase</fullName>
        <ecNumber evidence="2">1.-.-.-</ecNumber>
    </submittedName>
</protein>
<comment type="caution">
    <text evidence="2">The sequence shown here is derived from an EMBL/GenBank/DDBJ whole genome shotgun (WGS) entry which is preliminary data.</text>
</comment>
<dbReference type="InterPro" id="IPR011008">
    <property type="entry name" value="Dimeric_a/b-barrel"/>
</dbReference>
<gene>
    <name evidence="2" type="ORF">ACFPDQ_00710</name>
</gene>
<dbReference type="PROSITE" id="PS51725">
    <property type="entry name" value="ABM"/>
    <property type="match status" value="1"/>
</dbReference>
<keyword evidence="3" id="KW-1185">Reference proteome</keyword>
<dbReference type="RefSeq" id="WP_119330692.1">
    <property type="nucleotide sequence ID" value="NZ_JBHSJH010000001.1"/>
</dbReference>